<keyword evidence="3" id="KW-1185">Reference proteome</keyword>
<dbReference type="EMBL" id="PPXC01000017">
    <property type="protein sequence ID" value="POH72095.1"/>
    <property type="molecule type" value="Genomic_DNA"/>
</dbReference>
<sequence length="527" mass="54698">MANHDETRTTFSIDGGAGSISYTLAEISEAGTNLGRLAQLMEPLADRLEGEWLWLCQVSSGTAPYPYAALDAMRAALWSFRRAQADTVELASKATQAGANYAATEARNAGLSAQLGRLAALRDGLATWGLGSLAPWKVAFDAAGKVQHGNKHGIRDASEKFLNDGSAYLAGLLGPGMAVPYLLAQLRQQDGRNAGGAPAFALRKLFDATGLAIPGRLEVRQVPVQEWRPAGIPTGRGAASPTLGEPVEMKAGIHGMLAGSSDAYGYPPGSISVVEILRPDGTIAWVVHLPGTEDWSTVDSSNPFDMEGNMEALTAAAHQRFEQEQIVVQELIRTALQAAGASTEQEVLISGHSGGGIHAAAAAASPAFLGDVNVTMVVIAGAPARNQHVPPGIAVLDLQNEHDIVTAADFGAPPAAANWVTVTSHRPGTMEGQAPGAVMAQAHSVTNYLQDAAALDSSSDPSVVAMRERLGVFLGVGIGAGATIHGVKTVYQGRDVNNSNNSAPQGTRASKAAKQPEKGADYSPGSR</sequence>
<feature type="compositionally biased region" description="Polar residues" evidence="1">
    <location>
        <begin position="495"/>
        <end position="508"/>
    </location>
</feature>
<name>A0A2S3ZS92_ARTGL</name>
<accession>A0A2S3ZS92</accession>
<dbReference type="AlphaFoldDB" id="A0A2S3ZS92"/>
<dbReference type="SUPFAM" id="SSF53474">
    <property type="entry name" value="alpha/beta-Hydrolases"/>
    <property type="match status" value="1"/>
</dbReference>
<comment type="caution">
    <text evidence="2">The sequence shown here is derived from an EMBL/GenBank/DDBJ whole genome shotgun (WGS) entry which is preliminary data.</text>
</comment>
<evidence type="ECO:0000256" key="1">
    <source>
        <dbReference type="SAM" id="MobiDB-lite"/>
    </source>
</evidence>
<organism evidence="2 3">
    <name type="scientific">Arthrobacter glacialis</name>
    <dbReference type="NCBI Taxonomy" id="1664"/>
    <lineage>
        <taxon>Bacteria</taxon>
        <taxon>Bacillati</taxon>
        <taxon>Actinomycetota</taxon>
        <taxon>Actinomycetes</taxon>
        <taxon>Micrococcales</taxon>
        <taxon>Micrococcaceae</taxon>
        <taxon>Arthrobacter</taxon>
    </lineage>
</organism>
<dbReference type="InterPro" id="IPR029058">
    <property type="entry name" value="AB_hydrolase_fold"/>
</dbReference>
<dbReference type="RefSeq" id="WP_103467114.1">
    <property type="nucleotide sequence ID" value="NZ_PPXC01000017.1"/>
</dbReference>
<gene>
    <name evidence="2" type="ORF">CVS27_17365</name>
</gene>
<feature type="region of interest" description="Disordered" evidence="1">
    <location>
        <begin position="495"/>
        <end position="527"/>
    </location>
</feature>
<evidence type="ECO:0000313" key="2">
    <source>
        <dbReference type="EMBL" id="POH72095.1"/>
    </source>
</evidence>
<dbReference type="Gene3D" id="3.40.50.1820">
    <property type="entry name" value="alpha/beta hydrolase"/>
    <property type="match status" value="1"/>
</dbReference>
<dbReference type="Proteomes" id="UP000237061">
    <property type="component" value="Unassembled WGS sequence"/>
</dbReference>
<evidence type="ECO:0008006" key="4">
    <source>
        <dbReference type="Google" id="ProtNLM"/>
    </source>
</evidence>
<proteinExistence type="predicted"/>
<protein>
    <recommendedName>
        <fullName evidence="4">Alpha/beta hydrolase</fullName>
    </recommendedName>
</protein>
<evidence type="ECO:0000313" key="3">
    <source>
        <dbReference type="Proteomes" id="UP000237061"/>
    </source>
</evidence>
<reference evidence="2 3" key="1">
    <citation type="submission" date="2018-01" db="EMBL/GenBank/DDBJ databases">
        <title>Arthrobacter sp. nov., from glaciers in China.</title>
        <authorList>
            <person name="Liu Q."/>
            <person name="Xin Y.-H."/>
        </authorList>
    </citation>
    <scope>NUCLEOTIDE SEQUENCE [LARGE SCALE GENOMIC DNA]</scope>
    <source>
        <strain evidence="2 3">HLT2-12-2</strain>
    </source>
</reference>